<evidence type="ECO:0000313" key="1">
    <source>
        <dbReference type="EMBL" id="KAL2335188.1"/>
    </source>
</evidence>
<protein>
    <submittedName>
        <fullName evidence="1">Uncharacterized protein</fullName>
    </submittedName>
</protein>
<dbReference type="AlphaFoldDB" id="A0ABD1MH88"/>
<evidence type="ECO:0000313" key="2">
    <source>
        <dbReference type="Proteomes" id="UP001603857"/>
    </source>
</evidence>
<name>A0ABD1MH88_9FABA</name>
<dbReference type="EMBL" id="JBGMDY010000005">
    <property type="protein sequence ID" value="KAL2335188.1"/>
    <property type="molecule type" value="Genomic_DNA"/>
</dbReference>
<reference evidence="1 2" key="1">
    <citation type="submission" date="2024-08" db="EMBL/GenBank/DDBJ databases">
        <title>Insights into the chromosomal genome structure of Flemingia macrophylla.</title>
        <authorList>
            <person name="Ding Y."/>
            <person name="Zhao Y."/>
            <person name="Bi W."/>
            <person name="Wu M."/>
            <person name="Zhao G."/>
            <person name="Gong Y."/>
            <person name="Li W."/>
            <person name="Zhang P."/>
        </authorList>
    </citation>
    <scope>NUCLEOTIDE SEQUENCE [LARGE SCALE GENOMIC DNA]</scope>
    <source>
        <strain evidence="1">DYQJB</strain>
        <tissue evidence="1">Leaf</tissue>
    </source>
</reference>
<comment type="caution">
    <text evidence="1">The sequence shown here is derived from an EMBL/GenBank/DDBJ whole genome shotgun (WGS) entry which is preliminary data.</text>
</comment>
<accession>A0ABD1MH88</accession>
<proteinExistence type="predicted"/>
<organism evidence="1 2">
    <name type="scientific">Flemingia macrophylla</name>
    <dbReference type="NCBI Taxonomy" id="520843"/>
    <lineage>
        <taxon>Eukaryota</taxon>
        <taxon>Viridiplantae</taxon>
        <taxon>Streptophyta</taxon>
        <taxon>Embryophyta</taxon>
        <taxon>Tracheophyta</taxon>
        <taxon>Spermatophyta</taxon>
        <taxon>Magnoliopsida</taxon>
        <taxon>eudicotyledons</taxon>
        <taxon>Gunneridae</taxon>
        <taxon>Pentapetalae</taxon>
        <taxon>rosids</taxon>
        <taxon>fabids</taxon>
        <taxon>Fabales</taxon>
        <taxon>Fabaceae</taxon>
        <taxon>Papilionoideae</taxon>
        <taxon>50 kb inversion clade</taxon>
        <taxon>NPAAA clade</taxon>
        <taxon>indigoferoid/millettioid clade</taxon>
        <taxon>Phaseoleae</taxon>
        <taxon>Flemingia</taxon>
    </lineage>
</organism>
<keyword evidence="2" id="KW-1185">Reference proteome</keyword>
<dbReference type="Proteomes" id="UP001603857">
    <property type="component" value="Unassembled WGS sequence"/>
</dbReference>
<sequence>MAFSWPPKSNHLKQGIASPIVNTPKRRNTSFTAFTHLCAFSSSTLSALNNRFPMTIRKTMLKVTCENHCFNSTNAYPHSLFFVLCQTSRISLIEV</sequence>
<gene>
    <name evidence="1" type="ORF">Fmac_016401</name>
</gene>